<keyword evidence="4" id="KW-0732">Signal</keyword>
<dbReference type="SUPFAM" id="SSF48452">
    <property type="entry name" value="TPR-like"/>
    <property type="match status" value="1"/>
</dbReference>
<dbReference type="GO" id="GO:0007005">
    <property type="term" value="P:mitochondrion organization"/>
    <property type="evidence" value="ECO:0007669"/>
    <property type="project" value="TreeGrafter"/>
</dbReference>
<feature type="repeat" description="PPR" evidence="3">
    <location>
        <begin position="308"/>
        <end position="342"/>
    </location>
</feature>
<feature type="repeat" description="PPR" evidence="3">
    <location>
        <begin position="133"/>
        <end position="167"/>
    </location>
</feature>
<dbReference type="Proteomes" id="UP000813462">
    <property type="component" value="Unassembled WGS sequence"/>
</dbReference>
<feature type="repeat" description="PPR" evidence="3">
    <location>
        <begin position="273"/>
        <end position="307"/>
    </location>
</feature>
<dbReference type="PANTHER" id="PTHR47934:SF13">
    <property type="entry name" value="OS06G0125300 PROTEIN"/>
    <property type="match status" value="1"/>
</dbReference>
<dbReference type="InterPro" id="IPR051114">
    <property type="entry name" value="Mito_RNA_Proc_CCM1"/>
</dbReference>
<protein>
    <submittedName>
        <fullName evidence="5">Uncharacterized protein</fullName>
    </submittedName>
</protein>
<dbReference type="GO" id="GO:0005739">
    <property type="term" value="C:mitochondrion"/>
    <property type="evidence" value="ECO:0007669"/>
    <property type="project" value="TreeGrafter"/>
</dbReference>
<feature type="chain" id="PRO_5038000155" evidence="4">
    <location>
        <begin position="24"/>
        <end position="418"/>
    </location>
</feature>
<dbReference type="Gene3D" id="1.25.40.10">
    <property type="entry name" value="Tetratricopeptide repeat domain"/>
    <property type="match status" value="2"/>
</dbReference>
<reference evidence="5" key="1">
    <citation type="journal article" date="2021" name="Front. Plant Sci.">
        <title>Chromosome-Scale Genome Assembly for Chinese Sour Jujube and Insights Into Its Genome Evolution and Domestication Signature.</title>
        <authorList>
            <person name="Shen L.-Y."/>
            <person name="Luo H."/>
            <person name="Wang X.-L."/>
            <person name="Wang X.-M."/>
            <person name="Qiu X.-J."/>
            <person name="Liu H."/>
            <person name="Zhou S.-S."/>
            <person name="Jia K.-H."/>
            <person name="Nie S."/>
            <person name="Bao Y.-T."/>
            <person name="Zhang R.-G."/>
            <person name="Yun Q.-Z."/>
            <person name="Chai Y.-H."/>
            <person name="Lu J.-Y."/>
            <person name="Li Y."/>
            <person name="Zhao S.-W."/>
            <person name="Mao J.-F."/>
            <person name="Jia S.-G."/>
            <person name="Mao Y.-M."/>
        </authorList>
    </citation>
    <scope>NUCLEOTIDE SEQUENCE</scope>
    <source>
        <strain evidence="5">AT0</strain>
        <tissue evidence="5">Leaf</tissue>
    </source>
</reference>
<dbReference type="InterPro" id="IPR002885">
    <property type="entry name" value="PPR_rpt"/>
</dbReference>
<organism evidence="5 6">
    <name type="scientific">Ziziphus jujuba var. spinosa</name>
    <dbReference type="NCBI Taxonomy" id="714518"/>
    <lineage>
        <taxon>Eukaryota</taxon>
        <taxon>Viridiplantae</taxon>
        <taxon>Streptophyta</taxon>
        <taxon>Embryophyta</taxon>
        <taxon>Tracheophyta</taxon>
        <taxon>Spermatophyta</taxon>
        <taxon>Magnoliopsida</taxon>
        <taxon>eudicotyledons</taxon>
        <taxon>Gunneridae</taxon>
        <taxon>Pentapetalae</taxon>
        <taxon>rosids</taxon>
        <taxon>fabids</taxon>
        <taxon>Rosales</taxon>
        <taxon>Rhamnaceae</taxon>
        <taxon>Paliureae</taxon>
        <taxon>Ziziphus</taxon>
    </lineage>
</organism>
<dbReference type="EMBL" id="JAEACU010000007">
    <property type="protein sequence ID" value="KAH7521260.1"/>
    <property type="molecule type" value="Genomic_DNA"/>
</dbReference>
<dbReference type="InterPro" id="IPR011990">
    <property type="entry name" value="TPR-like_helical_dom_sf"/>
</dbReference>
<evidence type="ECO:0000313" key="6">
    <source>
        <dbReference type="Proteomes" id="UP000813462"/>
    </source>
</evidence>
<dbReference type="AlphaFoldDB" id="A0A978V1M7"/>
<feature type="signal peptide" evidence="4">
    <location>
        <begin position="1"/>
        <end position="23"/>
    </location>
</feature>
<proteinExistence type="inferred from homology"/>
<dbReference type="GO" id="GO:0006396">
    <property type="term" value="P:RNA processing"/>
    <property type="evidence" value="ECO:0007669"/>
    <property type="project" value="TreeGrafter"/>
</dbReference>
<evidence type="ECO:0000313" key="5">
    <source>
        <dbReference type="EMBL" id="KAH7521260.1"/>
    </source>
</evidence>
<dbReference type="GO" id="GO:0003729">
    <property type="term" value="F:mRNA binding"/>
    <property type="evidence" value="ECO:0007669"/>
    <property type="project" value="TreeGrafter"/>
</dbReference>
<gene>
    <name evidence="5" type="ORF">FEM48_Zijuj07G0014200</name>
</gene>
<comment type="similarity">
    <text evidence="1">Belongs to the PPR family. P subfamily.</text>
</comment>
<dbReference type="PROSITE" id="PS51375">
    <property type="entry name" value="PPR"/>
    <property type="match status" value="6"/>
</dbReference>
<feature type="repeat" description="PPR" evidence="3">
    <location>
        <begin position="203"/>
        <end position="237"/>
    </location>
</feature>
<accession>A0A978V1M7</accession>
<feature type="repeat" description="PPR" evidence="3">
    <location>
        <begin position="168"/>
        <end position="202"/>
    </location>
</feature>
<dbReference type="Pfam" id="PF12854">
    <property type="entry name" value="PPR_1"/>
    <property type="match status" value="1"/>
</dbReference>
<evidence type="ECO:0000256" key="1">
    <source>
        <dbReference type="ARBA" id="ARBA00007626"/>
    </source>
</evidence>
<dbReference type="NCBIfam" id="TIGR00756">
    <property type="entry name" value="PPR"/>
    <property type="match status" value="6"/>
</dbReference>
<evidence type="ECO:0000256" key="3">
    <source>
        <dbReference type="PROSITE-ProRule" id="PRU00708"/>
    </source>
</evidence>
<evidence type="ECO:0000256" key="4">
    <source>
        <dbReference type="SAM" id="SignalP"/>
    </source>
</evidence>
<dbReference type="Pfam" id="PF13041">
    <property type="entry name" value="PPR_2"/>
    <property type="match status" value="2"/>
</dbReference>
<evidence type="ECO:0000256" key="2">
    <source>
        <dbReference type="ARBA" id="ARBA00022737"/>
    </source>
</evidence>
<dbReference type="PANTHER" id="PTHR47934">
    <property type="entry name" value="PENTATRICOPEPTIDE REPEAT-CONTAINING PROTEIN PET309, MITOCHONDRIAL"/>
    <property type="match status" value="1"/>
</dbReference>
<sequence>MCSCPRSWPLHFCSWLLVSPSTSVPYPLNHILTPPIKPWPQHLCPKRLVSMITSQQNLDLALQIFHYARNFHPGFSRQPKLLLKTFLCIEYFSVQRSVRSLNTFLNALVQNKRYVLVLLVFVNCKKRFSVVPNLFTCNILIKALCNSNNIGGALKLLDEMPAMGMVPNMVTYTIIMGGYVSRGDMVGAKRVFTEILDRGLLPDAFAYTILMVGYIKRGRLADAIKVMDEMDENGIDPNDVTYGVMIEAYCKENKSGKALNLLDDMLEKKYIPSSALCCKVIDVLCNQGKVEDACVLWKRLLKKNCTPDSAITSTIIHWLCKQGKIREARKLFDQFEKGPIPAGLTYNIPIQECVRKGSCVRWSDPVLVSQLVDIPATGLTSPTFLILSGYVVKWQSWDWKPELPDRFGAIAVLMKSIN</sequence>
<keyword evidence="2" id="KW-0677">Repeat</keyword>
<feature type="repeat" description="PPR" evidence="3">
    <location>
        <begin position="238"/>
        <end position="272"/>
    </location>
</feature>
<comment type="caution">
    <text evidence="5">The sequence shown here is derived from an EMBL/GenBank/DDBJ whole genome shotgun (WGS) entry which is preliminary data.</text>
</comment>
<name>A0A978V1M7_ZIZJJ</name>